<organism evidence="3 4">
    <name type="scientific">Acacia crassicarpa</name>
    <name type="common">northern wattle</name>
    <dbReference type="NCBI Taxonomy" id="499986"/>
    <lineage>
        <taxon>Eukaryota</taxon>
        <taxon>Viridiplantae</taxon>
        <taxon>Streptophyta</taxon>
        <taxon>Embryophyta</taxon>
        <taxon>Tracheophyta</taxon>
        <taxon>Spermatophyta</taxon>
        <taxon>Magnoliopsida</taxon>
        <taxon>eudicotyledons</taxon>
        <taxon>Gunneridae</taxon>
        <taxon>Pentapetalae</taxon>
        <taxon>rosids</taxon>
        <taxon>fabids</taxon>
        <taxon>Fabales</taxon>
        <taxon>Fabaceae</taxon>
        <taxon>Caesalpinioideae</taxon>
        <taxon>mimosoid clade</taxon>
        <taxon>Acacieae</taxon>
        <taxon>Acacia</taxon>
    </lineage>
</organism>
<dbReference type="AlphaFoldDB" id="A0AAE1J958"/>
<sequence>MAAAATITNKVLATLFVLLSLVAHGKAATCSLRDISVSQQRTGATVQNKPEWLVTIENKCACVQLDLKMKCDGFQTVENIDPSVFQVSSDGLCLVNSGQPVYNKPVTFKYAWDNSFPLTPSSSTIACSRR</sequence>
<evidence type="ECO:0000313" key="3">
    <source>
        <dbReference type="EMBL" id="KAK4265278.1"/>
    </source>
</evidence>
<keyword evidence="1 2" id="KW-0732">Signal</keyword>
<dbReference type="PANTHER" id="PTHR33184">
    <property type="entry name" value="PROTEIN TAPETUM DETERMINANT 1-LIKE-RELATED"/>
    <property type="match status" value="1"/>
</dbReference>
<dbReference type="Proteomes" id="UP001293593">
    <property type="component" value="Unassembled WGS sequence"/>
</dbReference>
<dbReference type="Pfam" id="PF24068">
    <property type="entry name" value="TPD1_C"/>
    <property type="match status" value="1"/>
</dbReference>
<protein>
    <recommendedName>
        <fullName evidence="5">Beta-1,3-N-Acetylglucosaminyltransferase family protein</fullName>
    </recommendedName>
</protein>
<dbReference type="GO" id="GO:0001709">
    <property type="term" value="P:cell fate determination"/>
    <property type="evidence" value="ECO:0007669"/>
    <property type="project" value="TreeGrafter"/>
</dbReference>
<dbReference type="EMBL" id="JAWXYG010000008">
    <property type="protein sequence ID" value="KAK4265278.1"/>
    <property type="molecule type" value="Genomic_DNA"/>
</dbReference>
<keyword evidence="4" id="KW-1185">Reference proteome</keyword>
<reference evidence="3" key="1">
    <citation type="submission" date="2023-10" db="EMBL/GenBank/DDBJ databases">
        <title>Chromosome-level genome of the transformable northern wattle, Acacia crassicarpa.</title>
        <authorList>
            <person name="Massaro I."/>
            <person name="Sinha N.R."/>
            <person name="Poethig S."/>
            <person name="Leichty A.R."/>
        </authorList>
    </citation>
    <scope>NUCLEOTIDE SEQUENCE</scope>
    <source>
        <strain evidence="3">Acra3RX</strain>
        <tissue evidence="3">Leaf</tissue>
    </source>
</reference>
<name>A0AAE1J958_9FABA</name>
<evidence type="ECO:0000313" key="4">
    <source>
        <dbReference type="Proteomes" id="UP001293593"/>
    </source>
</evidence>
<evidence type="ECO:0000256" key="2">
    <source>
        <dbReference type="SAM" id="SignalP"/>
    </source>
</evidence>
<proteinExistence type="predicted"/>
<feature type="chain" id="PRO_5042045472" description="Beta-1,3-N-Acetylglucosaminyltransferase family protein" evidence="2">
    <location>
        <begin position="28"/>
        <end position="130"/>
    </location>
</feature>
<accession>A0AAE1J958</accession>
<dbReference type="InterPro" id="IPR040361">
    <property type="entry name" value="TPD1"/>
</dbReference>
<dbReference type="PANTHER" id="PTHR33184:SF64">
    <property type="entry name" value="BETA-1,3-N-ACETYLGLUCOSAMINYLTRANSFERASE FAMILY PROTEIN"/>
    <property type="match status" value="1"/>
</dbReference>
<feature type="signal peptide" evidence="2">
    <location>
        <begin position="1"/>
        <end position="27"/>
    </location>
</feature>
<comment type="caution">
    <text evidence="3">The sequence shown here is derived from an EMBL/GenBank/DDBJ whole genome shotgun (WGS) entry which is preliminary data.</text>
</comment>
<evidence type="ECO:0008006" key="5">
    <source>
        <dbReference type="Google" id="ProtNLM"/>
    </source>
</evidence>
<gene>
    <name evidence="3" type="ORF">QN277_026351</name>
</gene>
<evidence type="ECO:0000256" key="1">
    <source>
        <dbReference type="ARBA" id="ARBA00022729"/>
    </source>
</evidence>